<organism evidence="2 3">
    <name type="scientific">Ruficoccus amylovorans</name>
    <dbReference type="NCBI Taxonomy" id="1804625"/>
    <lineage>
        <taxon>Bacteria</taxon>
        <taxon>Pseudomonadati</taxon>
        <taxon>Verrucomicrobiota</taxon>
        <taxon>Opitutia</taxon>
        <taxon>Puniceicoccales</taxon>
        <taxon>Cerasicoccaceae</taxon>
        <taxon>Ruficoccus</taxon>
    </lineage>
</organism>
<dbReference type="Pfam" id="PF18014">
    <property type="entry name" value="Acetyltransf_18"/>
    <property type="match status" value="1"/>
</dbReference>
<proteinExistence type="predicted"/>
<dbReference type="Pfam" id="PF00583">
    <property type="entry name" value="Acetyltransf_1"/>
    <property type="match status" value="1"/>
</dbReference>
<evidence type="ECO:0000259" key="1">
    <source>
        <dbReference type="PROSITE" id="PS51186"/>
    </source>
</evidence>
<dbReference type="InterPro" id="IPR041496">
    <property type="entry name" value="YitH/HolE_GNAT"/>
</dbReference>
<dbReference type="Gene3D" id="3.40.630.30">
    <property type="match status" value="1"/>
</dbReference>
<name>A0A842HCX8_9BACT</name>
<protein>
    <submittedName>
        <fullName evidence="2">GNAT family N-acetyltransferase</fullName>
    </submittedName>
</protein>
<dbReference type="PANTHER" id="PTHR47237">
    <property type="entry name" value="SLL0310 PROTEIN"/>
    <property type="match status" value="1"/>
</dbReference>
<dbReference type="SUPFAM" id="SSF55729">
    <property type="entry name" value="Acyl-CoA N-acyltransferases (Nat)"/>
    <property type="match status" value="1"/>
</dbReference>
<dbReference type="Gene3D" id="3.40.630.90">
    <property type="match status" value="1"/>
</dbReference>
<dbReference type="Proteomes" id="UP000546464">
    <property type="component" value="Unassembled WGS sequence"/>
</dbReference>
<dbReference type="EMBL" id="JACHVB010000021">
    <property type="protein sequence ID" value="MBC2594333.1"/>
    <property type="molecule type" value="Genomic_DNA"/>
</dbReference>
<feature type="domain" description="N-acetyltransferase" evidence="1">
    <location>
        <begin position="4"/>
        <end position="151"/>
    </location>
</feature>
<keyword evidence="2" id="KW-0808">Transferase</keyword>
<comment type="caution">
    <text evidence="2">The sequence shown here is derived from an EMBL/GenBank/DDBJ whole genome shotgun (WGS) entry which is preliminary data.</text>
</comment>
<dbReference type="AlphaFoldDB" id="A0A842HCX8"/>
<dbReference type="InterPro" id="IPR000182">
    <property type="entry name" value="GNAT_dom"/>
</dbReference>
<dbReference type="RefSeq" id="WP_185675319.1">
    <property type="nucleotide sequence ID" value="NZ_JACHVB010000021.1"/>
</dbReference>
<dbReference type="InterPro" id="IPR016181">
    <property type="entry name" value="Acyl_CoA_acyltransferase"/>
</dbReference>
<gene>
    <name evidence="2" type="ORF">H5P28_08665</name>
</gene>
<dbReference type="InterPro" id="IPR052729">
    <property type="entry name" value="Acyl/Acetyltrans_Enzymes"/>
</dbReference>
<dbReference type="PANTHER" id="PTHR47237:SF1">
    <property type="entry name" value="SLL0310 PROTEIN"/>
    <property type="match status" value="1"/>
</dbReference>
<evidence type="ECO:0000313" key="2">
    <source>
        <dbReference type="EMBL" id="MBC2594333.1"/>
    </source>
</evidence>
<dbReference type="GO" id="GO:0016747">
    <property type="term" value="F:acyltransferase activity, transferring groups other than amino-acyl groups"/>
    <property type="evidence" value="ECO:0007669"/>
    <property type="project" value="InterPro"/>
</dbReference>
<evidence type="ECO:0000313" key="3">
    <source>
        <dbReference type="Proteomes" id="UP000546464"/>
    </source>
</evidence>
<dbReference type="PROSITE" id="PS51186">
    <property type="entry name" value="GNAT"/>
    <property type="match status" value="1"/>
</dbReference>
<accession>A0A842HCX8</accession>
<keyword evidence="3" id="KW-1185">Reference proteome</keyword>
<reference evidence="2 3" key="1">
    <citation type="submission" date="2020-07" db="EMBL/GenBank/DDBJ databases">
        <authorList>
            <person name="Feng X."/>
        </authorList>
    </citation>
    <scope>NUCLEOTIDE SEQUENCE [LARGE SCALE GENOMIC DNA]</scope>
    <source>
        <strain evidence="2 3">JCM31066</strain>
    </source>
</reference>
<sequence length="285" mass="31247">MDNLTVRPMRREELDIAVEWAAREGWNPGLRDAEAFWAADPKGFFVAEAAGRMVGTGSMVSYGGDFGFIGFFIVEPDYRHAGIGFPHLGNALLAQAGERLKPGAPVGIDGVFAAQQAYARYGFVFSHRNLRMAGTGRSSPPAGCLSELSRVPFSEVEACDKRHFGYARRAFLERWIEPEGGLALGAVHQGELRGYGVVRPCREGYKIGPLFADDADAAEDLYCALSDRACGKPVYLDIPENNPAARALAERHGLREIFGCTRMYYGRAPELPWENIYGVTSFELG</sequence>